<sequence length="111" mass="11604">MTGDEREQRVAAAAAAALQVPGVAFLKPGLAGRLRASASALARTGKGPDRRRADPTAGVRVRQGPPWTAEVHIVLQRGHRALDVTRAVRSAVADSFGETPVRVTVTVSGMV</sequence>
<keyword evidence="3" id="KW-1185">Reference proteome</keyword>
<reference evidence="2 3" key="1">
    <citation type="submission" date="2018-06" db="EMBL/GenBank/DDBJ databases">
        <title>Streptomyces reniochalinae sp. nov. and Streptomyces diacarnus sp. nov. from marine sponges.</title>
        <authorList>
            <person name="Li L."/>
        </authorList>
    </citation>
    <scope>NUCLEOTIDE SEQUENCE [LARGE SCALE GENOMIC DNA]</scope>
    <source>
        <strain evidence="2 3">LHW51701</strain>
    </source>
</reference>
<name>A0A367ETG2_9ACTN</name>
<feature type="region of interest" description="Disordered" evidence="1">
    <location>
        <begin position="40"/>
        <end position="63"/>
    </location>
</feature>
<evidence type="ECO:0000313" key="2">
    <source>
        <dbReference type="EMBL" id="RCG21408.1"/>
    </source>
</evidence>
<protein>
    <submittedName>
        <fullName evidence="2">Asp23/Gls24 family envelope stress response protein</fullName>
    </submittedName>
</protein>
<dbReference type="RefSeq" id="WP_114023043.1">
    <property type="nucleotide sequence ID" value="NZ_JBEYTF010000002.1"/>
</dbReference>
<organism evidence="2 3">
    <name type="scientific">Streptomyces diacarni</name>
    <dbReference type="NCBI Taxonomy" id="2800381"/>
    <lineage>
        <taxon>Bacteria</taxon>
        <taxon>Bacillati</taxon>
        <taxon>Actinomycetota</taxon>
        <taxon>Actinomycetes</taxon>
        <taxon>Kitasatosporales</taxon>
        <taxon>Streptomycetaceae</taxon>
        <taxon>Streptomyces</taxon>
    </lineage>
</organism>
<accession>A0A367ETG2</accession>
<comment type="caution">
    <text evidence="2">The sequence shown here is derived from an EMBL/GenBank/DDBJ whole genome shotgun (WGS) entry which is preliminary data.</text>
</comment>
<dbReference type="AlphaFoldDB" id="A0A367ETG2"/>
<dbReference type="EMBL" id="QOIN01000046">
    <property type="protein sequence ID" value="RCG21408.1"/>
    <property type="molecule type" value="Genomic_DNA"/>
</dbReference>
<dbReference type="Proteomes" id="UP000252914">
    <property type="component" value="Unassembled WGS sequence"/>
</dbReference>
<proteinExistence type="predicted"/>
<gene>
    <name evidence="2" type="ORF">DTL70_18420</name>
</gene>
<evidence type="ECO:0000256" key="1">
    <source>
        <dbReference type="SAM" id="MobiDB-lite"/>
    </source>
</evidence>
<evidence type="ECO:0000313" key="3">
    <source>
        <dbReference type="Proteomes" id="UP000252914"/>
    </source>
</evidence>